<dbReference type="PANTHER" id="PTHR12956:SF13">
    <property type="entry name" value="ALKALINE CERAMIDASE TOD1"/>
    <property type="match status" value="1"/>
</dbReference>
<dbReference type="PANTHER" id="PTHR12956">
    <property type="entry name" value="ALKALINE CERAMIDASE-RELATED"/>
    <property type="match status" value="1"/>
</dbReference>
<evidence type="ECO:0000259" key="1">
    <source>
        <dbReference type="Pfam" id="PF04765"/>
    </source>
</evidence>
<name>A0AAD2DPV0_9LAMI</name>
<dbReference type="AlphaFoldDB" id="A0AAD2DPV0"/>
<feature type="domain" description="TOD1/MUCI70 glycosyltransferase-like" evidence="1">
    <location>
        <begin position="128"/>
        <end position="424"/>
    </location>
</feature>
<sequence>MELFVTYSGGVLSNAVEEVAGGGGARPGFGIKGWDHWSGILSFENTATVSKRKKGTHRNIVRSSPFDPIQSPLFFYPSSYGEHKYGIPTLRSSCKSPVFFSDYWEVLKEIQEIFRNSTALGSQSLKYMQRNADSFGGNFSVKKRFSYFDHREDGRKIPCGFFKRFPISNSDRIAMEKCDGVVVVSAIFDDHDKIRQPKGLGSKTLDYVCFFLFVDDVTLKGLNHHNLISRKSKEYKIGAWRVIRVSSKHLYENAAMNGVIPKYLVHRLFPNSKYSIWVDAKLQLVIDPLLLIHSLVIKDNVDMAISRHPYYVHTMEEAMATARWKKWWDVDALKTQMETYCEHGLQPWKPKKPYPTDVPDSALILRKHSMDSNLFSCLLFNELDAFNPRDQLPFAFVRDRMNPKLNLNMFDVEVFEQVAMEYRHNLKPGGSNVGPKIKKANSDLFANGSCSKCEKYLLKMWGESHD</sequence>
<dbReference type="InterPro" id="IPR006852">
    <property type="entry name" value="TOD1_MUCI70"/>
</dbReference>
<dbReference type="InterPro" id="IPR048354">
    <property type="entry name" value="TOD1_MUCI70_glycTrfase_dom"/>
</dbReference>
<evidence type="ECO:0000313" key="3">
    <source>
        <dbReference type="Proteomes" id="UP000834106"/>
    </source>
</evidence>
<dbReference type="EMBL" id="OU503039">
    <property type="protein sequence ID" value="CAI9760093.1"/>
    <property type="molecule type" value="Genomic_DNA"/>
</dbReference>
<reference evidence="2" key="1">
    <citation type="submission" date="2023-05" db="EMBL/GenBank/DDBJ databases">
        <authorList>
            <person name="Huff M."/>
        </authorList>
    </citation>
    <scope>NUCLEOTIDE SEQUENCE</scope>
</reference>
<protein>
    <recommendedName>
        <fullName evidence="1">TOD1/MUCI70 glycosyltransferase-like domain-containing protein</fullName>
    </recommendedName>
</protein>
<dbReference type="Proteomes" id="UP000834106">
    <property type="component" value="Chromosome 4"/>
</dbReference>
<evidence type="ECO:0000313" key="2">
    <source>
        <dbReference type="EMBL" id="CAI9760093.1"/>
    </source>
</evidence>
<proteinExistence type="predicted"/>
<organism evidence="2 3">
    <name type="scientific">Fraxinus pennsylvanica</name>
    <dbReference type="NCBI Taxonomy" id="56036"/>
    <lineage>
        <taxon>Eukaryota</taxon>
        <taxon>Viridiplantae</taxon>
        <taxon>Streptophyta</taxon>
        <taxon>Embryophyta</taxon>
        <taxon>Tracheophyta</taxon>
        <taxon>Spermatophyta</taxon>
        <taxon>Magnoliopsida</taxon>
        <taxon>eudicotyledons</taxon>
        <taxon>Gunneridae</taxon>
        <taxon>Pentapetalae</taxon>
        <taxon>asterids</taxon>
        <taxon>lamiids</taxon>
        <taxon>Lamiales</taxon>
        <taxon>Oleaceae</taxon>
        <taxon>Oleeae</taxon>
        <taxon>Fraxinus</taxon>
    </lineage>
</organism>
<gene>
    <name evidence="2" type="ORF">FPE_LOCUS7523</name>
</gene>
<dbReference type="Pfam" id="PF04765">
    <property type="entry name" value="TOD1_MUCI70"/>
    <property type="match status" value="1"/>
</dbReference>
<accession>A0AAD2DPV0</accession>
<keyword evidence="3" id="KW-1185">Reference proteome</keyword>